<feature type="domain" description="Ig-like" evidence="20">
    <location>
        <begin position="121"/>
        <end position="207"/>
    </location>
</feature>
<dbReference type="CDD" id="cd00063">
    <property type="entry name" value="FN3"/>
    <property type="match status" value="8"/>
</dbReference>
<dbReference type="SMART" id="SM00404">
    <property type="entry name" value="PTPc_motif"/>
    <property type="match status" value="2"/>
</dbReference>
<feature type="domain" description="Tyrosine-protein phosphatase" evidence="18">
    <location>
        <begin position="1930"/>
        <end position="2209"/>
    </location>
</feature>
<evidence type="ECO:0000256" key="3">
    <source>
        <dbReference type="ARBA" id="ARBA00013064"/>
    </source>
</evidence>
<dbReference type="SUPFAM" id="SSF52799">
    <property type="entry name" value="(Phosphotyrosine protein) phosphatases II"/>
    <property type="match status" value="2"/>
</dbReference>
<keyword evidence="23" id="KW-1185">Reference proteome</keyword>
<keyword evidence="10 16" id="KW-0472">Membrane</keyword>
<dbReference type="Pfam" id="PF00102">
    <property type="entry name" value="Y_phosphatase"/>
    <property type="match status" value="2"/>
</dbReference>
<evidence type="ECO:0000256" key="16">
    <source>
        <dbReference type="SAM" id="Phobius"/>
    </source>
</evidence>
<keyword evidence="9 16" id="KW-1133">Transmembrane helix</keyword>
<dbReference type="InterPro" id="IPR003598">
    <property type="entry name" value="Ig_sub2"/>
</dbReference>
<dbReference type="InterPro" id="IPR003961">
    <property type="entry name" value="FN3_dom"/>
</dbReference>
<feature type="chain" id="PRO_5008056782" description="protein-tyrosine-phosphatase" evidence="17">
    <location>
        <begin position="19"/>
        <end position="2220"/>
    </location>
</feature>
<feature type="signal peptide" evidence="17">
    <location>
        <begin position="1"/>
        <end position="18"/>
    </location>
</feature>
<dbReference type="Pfam" id="PF00041">
    <property type="entry name" value="fn3"/>
    <property type="match status" value="7"/>
</dbReference>
<evidence type="ECO:0000259" key="20">
    <source>
        <dbReference type="PROSITE" id="PS50835"/>
    </source>
</evidence>
<evidence type="ECO:0000256" key="6">
    <source>
        <dbReference type="ARBA" id="ARBA00022737"/>
    </source>
</evidence>
<dbReference type="PANTHER" id="PTHR46957">
    <property type="entry name" value="CYTOKINE RECEPTOR"/>
    <property type="match status" value="1"/>
</dbReference>
<dbReference type="PROSITE" id="PS00383">
    <property type="entry name" value="TYR_PHOSPHATASE_1"/>
    <property type="match status" value="1"/>
</dbReference>
<feature type="domain" description="Fibronectin type-III" evidence="21">
    <location>
        <begin position="1271"/>
        <end position="1364"/>
    </location>
</feature>
<evidence type="ECO:0000256" key="2">
    <source>
        <dbReference type="ARBA" id="ARBA00010504"/>
    </source>
</evidence>
<accession>A0A177AYN5</accession>
<dbReference type="Gene3D" id="2.60.40.10">
    <property type="entry name" value="Immunoglobulins"/>
    <property type="match status" value="12"/>
</dbReference>
<evidence type="ECO:0000259" key="19">
    <source>
        <dbReference type="PROSITE" id="PS50056"/>
    </source>
</evidence>
<gene>
    <name evidence="22" type="ORF">A3Q56_05766</name>
</gene>
<keyword evidence="11" id="KW-1015">Disulfide bond</keyword>
<keyword evidence="12" id="KW-0675">Receptor</keyword>
<feature type="domain" description="Fibronectin type-III" evidence="21">
    <location>
        <begin position="1157"/>
        <end position="1267"/>
    </location>
</feature>
<feature type="domain" description="Fibronectin type-III" evidence="21">
    <location>
        <begin position="914"/>
        <end position="1009"/>
    </location>
</feature>
<dbReference type="InterPro" id="IPR050713">
    <property type="entry name" value="RTP_Phos/Ushers"/>
</dbReference>
<evidence type="ECO:0000256" key="15">
    <source>
        <dbReference type="ARBA" id="ARBA00051722"/>
    </source>
</evidence>
<comment type="subcellular location">
    <subcellularLocation>
        <location evidence="1">Membrane</location>
        <topology evidence="1">Single-pass membrane protein</topology>
    </subcellularLocation>
</comment>
<evidence type="ECO:0000313" key="22">
    <source>
        <dbReference type="EMBL" id="OAF66521.1"/>
    </source>
</evidence>
<dbReference type="InterPro" id="IPR000242">
    <property type="entry name" value="PTP_cat"/>
</dbReference>
<dbReference type="PROSITE" id="PS50835">
    <property type="entry name" value="IG_LIKE"/>
    <property type="match status" value="3"/>
</dbReference>
<feature type="domain" description="Fibronectin type-III" evidence="21">
    <location>
        <begin position="512"/>
        <end position="603"/>
    </location>
</feature>
<evidence type="ECO:0000256" key="5">
    <source>
        <dbReference type="ARBA" id="ARBA00022729"/>
    </source>
</evidence>
<dbReference type="FunFam" id="2.60.40.10:FF:000032">
    <property type="entry name" value="palladin isoform X1"/>
    <property type="match status" value="1"/>
</dbReference>
<feature type="domain" description="Fibronectin type-III" evidence="21">
    <location>
        <begin position="1011"/>
        <end position="1135"/>
    </location>
</feature>
<evidence type="ECO:0000256" key="9">
    <source>
        <dbReference type="ARBA" id="ARBA00022989"/>
    </source>
</evidence>
<comment type="similarity">
    <text evidence="2">Belongs to the protein-tyrosine phosphatase family. Receptor class 2A subfamily.</text>
</comment>
<feature type="transmembrane region" description="Helical" evidence="16">
    <location>
        <begin position="1513"/>
        <end position="1535"/>
    </location>
</feature>
<dbReference type="InterPro" id="IPR016130">
    <property type="entry name" value="Tyr_Pase_AS"/>
</dbReference>
<feature type="domain" description="Fibronectin type-III" evidence="21">
    <location>
        <begin position="813"/>
        <end position="913"/>
    </location>
</feature>
<feature type="domain" description="Fibronectin type-III" evidence="21">
    <location>
        <begin position="415"/>
        <end position="508"/>
    </location>
</feature>
<evidence type="ECO:0000256" key="13">
    <source>
        <dbReference type="ARBA" id="ARBA00023180"/>
    </source>
</evidence>
<dbReference type="FunFam" id="2.60.40.10:FF:000010">
    <property type="entry name" value="receptor-type tyrosine-protein phosphatase delta isoform X1"/>
    <property type="match status" value="1"/>
</dbReference>
<dbReference type="InterPro" id="IPR003599">
    <property type="entry name" value="Ig_sub"/>
</dbReference>
<dbReference type="Pfam" id="PF07679">
    <property type="entry name" value="I-set"/>
    <property type="match status" value="2"/>
</dbReference>
<dbReference type="PRINTS" id="PR00700">
    <property type="entry name" value="PRTYPHPHTASE"/>
</dbReference>
<keyword evidence="6" id="KW-0677">Repeat</keyword>
<feature type="domain" description="Ig-like" evidence="20">
    <location>
        <begin position="215"/>
        <end position="299"/>
    </location>
</feature>
<name>A0A177AYN5_9BILA</name>
<dbReference type="GO" id="GO:0004725">
    <property type="term" value="F:protein tyrosine phosphatase activity"/>
    <property type="evidence" value="ECO:0007669"/>
    <property type="project" value="UniProtKB-EC"/>
</dbReference>
<protein>
    <recommendedName>
        <fullName evidence="3">protein-tyrosine-phosphatase</fullName>
        <ecNumber evidence="3">3.1.3.48</ecNumber>
    </recommendedName>
</protein>
<keyword evidence="8" id="KW-0904">Protein phosphatase</keyword>
<dbReference type="SUPFAM" id="SSF49265">
    <property type="entry name" value="Fibronectin type III"/>
    <property type="match status" value="5"/>
</dbReference>
<evidence type="ECO:0000256" key="11">
    <source>
        <dbReference type="ARBA" id="ARBA00023157"/>
    </source>
</evidence>
<evidence type="ECO:0000256" key="1">
    <source>
        <dbReference type="ARBA" id="ARBA00004167"/>
    </source>
</evidence>
<dbReference type="SMART" id="SM00409">
    <property type="entry name" value="IG"/>
    <property type="match status" value="3"/>
</dbReference>
<evidence type="ECO:0000256" key="12">
    <source>
        <dbReference type="ARBA" id="ARBA00023170"/>
    </source>
</evidence>
<feature type="domain" description="Fibronectin type-III" evidence="21">
    <location>
        <begin position="312"/>
        <end position="410"/>
    </location>
</feature>
<comment type="caution">
    <text evidence="22">The sequence shown here is derived from an EMBL/GenBank/DDBJ whole genome shotgun (WGS) entry which is preliminary data.</text>
</comment>
<evidence type="ECO:0000256" key="14">
    <source>
        <dbReference type="ARBA" id="ARBA00023319"/>
    </source>
</evidence>
<dbReference type="InterPro" id="IPR007110">
    <property type="entry name" value="Ig-like_dom"/>
</dbReference>
<dbReference type="OrthoDB" id="10253954at2759"/>
<dbReference type="EC" id="3.1.3.48" evidence="3"/>
<evidence type="ECO:0000313" key="23">
    <source>
        <dbReference type="Proteomes" id="UP000078046"/>
    </source>
</evidence>
<dbReference type="InterPro" id="IPR036179">
    <property type="entry name" value="Ig-like_dom_sf"/>
</dbReference>
<dbReference type="InterPro" id="IPR029021">
    <property type="entry name" value="Prot-tyrosine_phosphatase-like"/>
</dbReference>
<sequence length="2220" mass="254035">MWHLFLLVQLIQFKCFLGQDFNYLSHLPNVNVESGRSITLCCTIWPKRSVGEITFSWHLNNQFIHLSYHNDFTSCTKIANTAAHDSGKYRCSADIFYGQNMHTFTNYTILDIIQDLPSGFPVIMKEPQLKAVKVGDSIQFNCHYDAYPAATVEWLKDNLPLEKVERIKFLPNGNLKLHRSTQLDEGQYSCVVSNKYGATQSHGANLYIKVPRIPPHFVQLPPKVISILNGSAINLTCIVDGYPKPSLKWMKNDVILIPRDGVIIKESNDLMKKSTLLYNTIKCSSNFTCVAESEIGTIEASTFVYFKDLPVSPTNLSTLKIKSTSILLTWSDSSPRRNYFTEWKNKYNSSFMIVQKNLISQSTKKLLTSKKFIQIIGLEPFTTYSFQIFTINESGKSPTSSEITVTTAEDSPTDYPMKVQALGIRPNTIKVIWDNPDRINGKLEGFNVYYTDHKVLNILDWKVFHIQSAPAIISNCKANSTYSIAISALTIAGEGPTSPTVKVTCLPGIPGQPTNFTAEATNSSRIILRWLPPMNPDSITNYELYYTDETRSKEFTQFIPTKTKTYIIDNVYPNTEYSFKIASRSTLGLSPTAAIVSVLTPLYAPLLPAHIIKIQEDRNSTLVDNFVSIKISWIHNGHSIYSDFGFILRIEHVEGDPMNELFFKINNEETFTNSDSFMPNVYNQDLENSQFKIIWVKLNDLYKTNYFLNSNKFEQRFIKNVLISKIMNYDNVVIYLTKIKEGKGKFGEFIDSDKNFKLTTNEHVSLSQNDLQFTVNFDQLTKWTSYHILLTACNSKGLGPESNPTYIKTHEGVPGEPKFVSVLAINSTAFLIEWVPPDVEDRNGIMRGYNIFYRKKSVSSKHWRQLSVNDGMNTEFILNNLIPSTSYEIKVSAFTASGEGRKSEIYYGKTTHSLPDLLNNVIMQNTNNMVNVRWTNPSKDSGITGYRIIYNKIGHKNSIEQILPLETISFTTPILDFSSTYKFRIAAKSKLGFGKDVVHVIHIPDGVPTQPPSSLEIRSLSKNQYKITWQNLKMKFSNGKIQVYEVSCALSTIEYPKSAESVNLYSQMFVGFQEISQPPRIYNYDSSREKRFNTTDTYLILDLEKDRNFVIKVRAYTSTGPGPWSVAKKFKTLKNYHLLNLYNSDSQVENQPVVVIVPSNVQITRLRPTSLKVNWEMLVPNSNINGYEIFYKFVDLDAKMTDDKLNFLNVDENIWPSVIVDKSIYETELSSLIPYKKYVVAVRAILGKKNLPGPLSEIVLSDMSEQERLTMVSEFLSNAENPRSVILSWRPPKKIGFSRFKMTYMTKEKGRDSIHEHILHKNTRKMFIKNLKPNSLYTFNISALYNDTGWGPERHIAIKTADDDIEPMYSPIIMSYNKNATISIGFLDSQNLLPLPLYYILIVISDTLAASITPHDLDVNDLQTSDLNKTPRDVWIAAKFAKLPKTFVLGNGVYQPKDKYKNWPLSKNQKYKVFLRAYFDINEQISFISSNYSNLFKTNGKNVKLETKTIDPIVIVGPVCAVLLLVLIIVSLLIIRKKRRAKFNFLNSNQKMLLDSTGSKNVFDVEPPTKITDTKLNKKKCSININDFVMLFKRLGIEDNDKLIKEFLALDWPQDFSWKASSIPENALKNRYSNIIAYDHSRVKIGHHRFTNSDYINANYIDNYKSSNAYIATQAPLKETMNDFWAIVFENNVSCIVNLVQNVENKRCKAEMYWPEFGSEQYGYISVTKVDEIKLAIYSVITFEIRSCVNSGIGSEQSHQNDGYNSRKEMAQNTASLNRKNFAASAKRHVDKVKTVTLFHFKKWPNYGVPSCSTYLLSFMKRVRKMMTENPMSTTLVHCSGGVGRTGVYISIDICLDSIMNTSCVDIYGVVSRLRSQRIYSVQTEEQYIFVYKSILEFIEDGVTELSATRLYSKYQELTTANSSTDKAPIYYEYQALDDWNSKIIQLDDFAFSNVDIKESNCKNGVVIGPYEYNRVHFETINGIDESNFIDASYIDGYRGNGAYIACSNPHSGTVSKFWRMLWSNNSTFVVVLDSNSSTSNSLFDSKVFNSIDSFSSVYQYWPHDGKKIRHYFLMVEPLAEYNMIKYTMREFKLTDVRSGKSRTLRQFHYHEWPYGKNEPNRGEGFIDFICHVLKTKEKFGQDGPITIHCRTGSEKTGVFIALSIILERIRYEGVIDIYLCIKQLRIQRQLMVQSELLYLFCHRALLEYMGSFNDETNQL</sequence>
<dbReference type="InterPro" id="IPR036116">
    <property type="entry name" value="FN3_sf"/>
</dbReference>
<feature type="domain" description="Ig-like" evidence="20">
    <location>
        <begin position="19"/>
        <end position="93"/>
    </location>
</feature>
<evidence type="ECO:0000259" key="21">
    <source>
        <dbReference type="PROSITE" id="PS50853"/>
    </source>
</evidence>
<keyword evidence="14" id="KW-0393">Immunoglobulin domain</keyword>
<dbReference type="PANTHER" id="PTHR46957:SF3">
    <property type="entry name" value="CYTOKINE RECEPTOR"/>
    <property type="match status" value="1"/>
</dbReference>
<dbReference type="InterPro" id="IPR013783">
    <property type="entry name" value="Ig-like_fold"/>
</dbReference>
<evidence type="ECO:0000256" key="17">
    <source>
        <dbReference type="SAM" id="SignalP"/>
    </source>
</evidence>
<organism evidence="22 23">
    <name type="scientific">Intoshia linei</name>
    <dbReference type="NCBI Taxonomy" id="1819745"/>
    <lineage>
        <taxon>Eukaryota</taxon>
        <taxon>Metazoa</taxon>
        <taxon>Spiralia</taxon>
        <taxon>Lophotrochozoa</taxon>
        <taxon>Mesozoa</taxon>
        <taxon>Orthonectida</taxon>
        <taxon>Rhopaluridae</taxon>
        <taxon>Intoshia</taxon>
    </lineage>
</organism>
<dbReference type="FunFam" id="2.60.40.10:FF:000028">
    <property type="entry name" value="Neuronal cell adhesion molecule"/>
    <property type="match status" value="1"/>
</dbReference>
<evidence type="ECO:0000259" key="18">
    <source>
        <dbReference type="PROSITE" id="PS50055"/>
    </source>
</evidence>
<evidence type="ECO:0000256" key="4">
    <source>
        <dbReference type="ARBA" id="ARBA00022692"/>
    </source>
</evidence>
<keyword evidence="13" id="KW-0325">Glycoprotein</keyword>
<dbReference type="SUPFAM" id="SSF48726">
    <property type="entry name" value="Immunoglobulin"/>
    <property type="match status" value="3"/>
</dbReference>
<dbReference type="SMART" id="SM00060">
    <property type="entry name" value="FN3"/>
    <property type="match status" value="9"/>
</dbReference>
<dbReference type="PROSITE" id="PS50055">
    <property type="entry name" value="TYR_PHOSPHATASE_PTP"/>
    <property type="match status" value="2"/>
</dbReference>
<dbReference type="Proteomes" id="UP000078046">
    <property type="component" value="Unassembled WGS sequence"/>
</dbReference>
<dbReference type="GO" id="GO:0016020">
    <property type="term" value="C:membrane"/>
    <property type="evidence" value="ECO:0007669"/>
    <property type="project" value="UniProtKB-SubCell"/>
</dbReference>
<proteinExistence type="inferred from homology"/>
<evidence type="ECO:0000256" key="8">
    <source>
        <dbReference type="ARBA" id="ARBA00022912"/>
    </source>
</evidence>
<keyword evidence="5 17" id="KW-0732">Signal</keyword>
<dbReference type="SMART" id="SM00194">
    <property type="entry name" value="PTPc"/>
    <property type="match status" value="2"/>
</dbReference>
<keyword evidence="4 16" id="KW-0812">Transmembrane</keyword>
<dbReference type="PROSITE" id="PS50853">
    <property type="entry name" value="FN3"/>
    <property type="match status" value="8"/>
</dbReference>
<evidence type="ECO:0000256" key="10">
    <source>
        <dbReference type="ARBA" id="ARBA00023136"/>
    </source>
</evidence>
<feature type="domain" description="Tyrosine specific protein phosphatases" evidence="19">
    <location>
        <begin position="1817"/>
        <end position="1889"/>
    </location>
</feature>
<keyword evidence="7" id="KW-0378">Hydrolase</keyword>
<dbReference type="InterPro" id="IPR013098">
    <property type="entry name" value="Ig_I-set"/>
</dbReference>
<comment type="catalytic activity">
    <reaction evidence="15">
        <text>O-phospho-L-tyrosyl-[protein] + H2O = L-tyrosyl-[protein] + phosphate</text>
        <dbReference type="Rhea" id="RHEA:10684"/>
        <dbReference type="Rhea" id="RHEA-COMP:10136"/>
        <dbReference type="Rhea" id="RHEA-COMP:20101"/>
        <dbReference type="ChEBI" id="CHEBI:15377"/>
        <dbReference type="ChEBI" id="CHEBI:43474"/>
        <dbReference type="ChEBI" id="CHEBI:46858"/>
        <dbReference type="ChEBI" id="CHEBI:61978"/>
        <dbReference type="EC" id="3.1.3.48"/>
    </reaction>
</comment>
<dbReference type="InterPro" id="IPR000387">
    <property type="entry name" value="Tyr_Pase_dom"/>
</dbReference>
<dbReference type="InterPro" id="IPR003595">
    <property type="entry name" value="Tyr_Pase_cat"/>
</dbReference>
<reference evidence="22 23" key="1">
    <citation type="submission" date="2016-04" db="EMBL/GenBank/DDBJ databases">
        <title>The genome of Intoshia linei affirms orthonectids as highly simplified spiralians.</title>
        <authorList>
            <person name="Mikhailov K.V."/>
            <person name="Slusarev G.S."/>
            <person name="Nikitin M.A."/>
            <person name="Logacheva M.D."/>
            <person name="Penin A."/>
            <person name="Aleoshin V."/>
            <person name="Panchin Y.V."/>
        </authorList>
    </citation>
    <scope>NUCLEOTIDE SEQUENCE [LARGE SCALE GENOMIC DNA]</scope>
    <source>
        <strain evidence="22">Intl2013</strain>
        <tissue evidence="22">Whole animal</tissue>
    </source>
</reference>
<feature type="domain" description="Tyrosine specific protein phosphatases" evidence="19">
    <location>
        <begin position="2124"/>
        <end position="2200"/>
    </location>
</feature>
<dbReference type="SMART" id="SM00408">
    <property type="entry name" value="IGc2"/>
    <property type="match status" value="2"/>
</dbReference>
<feature type="domain" description="Tyrosine-protein phosphatase" evidence="18">
    <location>
        <begin position="1603"/>
        <end position="1898"/>
    </location>
</feature>
<dbReference type="Gene3D" id="3.90.190.10">
    <property type="entry name" value="Protein tyrosine phosphatase superfamily"/>
    <property type="match status" value="2"/>
</dbReference>
<dbReference type="PROSITE" id="PS50056">
    <property type="entry name" value="TYR_PHOSPHATASE_2"/>
    <property type="match status" value="2"/>
</dbReference>
<dbReference type="EMBL" id="LWCA01000908">
    <property type="protein sequence ID" value="OAF66521.1"/>
    <property type="molecule type" value="Genomic_DNA"/>
</dbReference>
<evidence type="ECO:0000256" key="7">
    <source>
        <dbReference type="ARBA" id="ARBA00022801"/>
    </source>
</evidence>